<dbReference type="PANTHER" id="PTHR33962:SF1">
    <property type="entry name" value="RECQ-MEDIATED GENOME INSTABILITY PROTEIN 2"/>
    <property type="match status" value="1"/>
</dbReference>
<dbReference type="InterPro" id="IPR012340">
    <property type="entry name" value="NA-bd_OB-fold"/>
</dbReference>
<accession>S4PFD6</accession>
<dbReference type="GO" id="GO:0006281">
    <property type="term" value="P:DNA repair"/>
    <property type="evidence" value="ECO:0007669"/>
    <property type="project" value="TreeGrafter"/>
</dbReference>
<proteinExistence type="predicted"/>
<dbReference type="Pfam" id="PF16100">
    <property type="entry name" value="RMI2"/>
    <property type="match status" value="1"/>
</dbReference>
<dbReference type="GO" id="GO:0033045">
    <property type="term" value="P:regulation of sister chromatid segregation"/>
    <property type="evidence" value="ECO:0007669"/>
    <property type="project" value="TreeGrafter"/>
</dbReference>
<dbReference type="GO" id="GO:2000042">
    <property type="term" value="P:negative regulation of double-strand break repair via homologous recombination"/>
    <property type="evidence" value="ECO:0007669"/>
    <property type="project" value="TreeGrafter"/>
</dbReference>
<reference evidence="1" key="2">
    <citation type="submission" date="2013-05" db="EMBL/GenBank/DDBJ databases">
        <authorList>
            <person name="Carter J.-M."/>
            <person name="Baker S.C."/>
            <person name="Pink R."/>
            <person name="Carter D.R.F."/>
            <person name="Collins A."/>
            <person name="Tomlin J."/>
            <person name="Gibbs M."/>
            <person name="Breuker C.J."/>
        </authorList>
    </citation>
    <scope>NUCLEOTIDE SEQUENCE</scope>
    <source>
        <tissue evidence="1">Ovary</tissue>
    </source>
</reference>
<dbReference type="RefSeq" id="XP_039759198.1">
    <property type="nucleotide sequence ID" value="XM_039903264.1"/>
</dbReference>
<evidence type="ECO:0000313" key="1">
    <source>
        <dbReference type="EMBL" id="JAA88498.1"/>
    </source>
</evidence>
<organism evidence="1">
    <name type="scientific">Pararge aegeria</name>
    <name type="common">speckled wood butterfly</name>
    <dbReference type="NCBI Taxonomy" id="116150"/>
    <lineage>
        <taxon>Eukaryota</taxon>
        <taxon>Metazoa</taxon>
        <taxon>Ecdysozoa</taxon>
        <taxon>Arthropoda</taxon>
        <taxon>Hexapoda</taxon>
        <taxon>Insecta</taxon>
        <taxon>Pterygota</taxon>
        <taxon>Neoptera</taxon>
        <taxon>Endopterygota</taxon>
        <taxon>Lepidoptera</taxon>
        <taxon>Glossata</taxon>
        <taxon>Ditrysia</taxon>
        <taxon>Papilionoidea</taxon>
        <taxon>Nymphalidae</taxon>
        <taxon>Satyrinae</taxon>
        <taxon>Satyrini</taxon>
        <taxon>Parargina</taxon>
        <taxon>Pararge</taxon>
    </lineage>
</organism>
<dbReference type="Gene3D" id="2.40.50.140">
    <property type="entry name" value="Nucleic acid-binding proteins"/>
    <property type="match status" value="1"/>
</dbReference>
<dbReference type="GeneID" id="120633142"/>
<reference evidence="1" key="1">
    <citation type="journal article" date="2013" name="BMC Genomics">
        <title>Unscrambling butterfly oogenesis.</title>
        <authorList>
            <person name="Carter J.M."/>
            <person name="Baker S.C."/>
            <person name="Pink R."/>
            <person name="Carter D.R."/>
            <person name="Collins A."/>
            <person name="Tomlin J."/>
            <person name="Gibbs M."/>
            <person name="Breuker C.J."/>
        </authorList>
    </citation>
    <scope>NUCLEOTIDE SEQUENCE</scope>
    <source>
        <tissue evidence="1">Ovary</tissue>
    </source>
</reference>
<sequence length="125" mass="13887">MFKMVSYPKKYFTRDIIDKPTPLDVWIQGTVEQTVGNDILIVSDSIGRVKVVKCESAGGFVDKNSLSRGTYCCIIGKAVKTKGLPEIQATKIIDLSLQPQMRDAWESEVKEADLVLQGKLIPDIN</sequence>
<dbReference type="GO" id="GO:0043007">
    <property type="term" value="P:maintenance of rDNA"/>
    <property type="evidence" value="ECO:0007669"/>
    <property type="project" value="TreeGrafter"/>
</dbReference>
<protein>
    <submittedName>
        <fullName evidence="1">Uncharacterized protein</fullName>
    </submittedName>
</protein>
<dbReference type="AlphaFoldDB" id="S4PFD6"/>
<dbReference type="PANTHER" id="PTHR33962">
    <property type="entry name" value="RECQ-MEDIATED GENOME INSTABILITY PROTEIN 2 RMI2"/>
    <property type="match status" value="1"/>
</dbReference>
<dbReference type="EMBL" id="GAIX01004062">
    <property type="protein sequence ID" value="JAA88498.1"/>
    <property type="molecule type" value="Transcribed_RNA"/>
</dbReference>
<dbReference type="GO" id="GO:0016607">
    <property type="term" value="C:nuclear speck"/>
    <property type="evidence" value="ECO:0007669"/>
    <property type="project" value="TreeGrafter"/>
</dbReference>
<name>S4PFD6_9NEOP</name>
<dbReference type="InterPro" id="IPR032245">
    <property type="entry name" value="RMI2"/>
</dbReference>
<dbReference type="GO" id="GO:0005829">
    <property type="term" value="C:cytosol"/>
    <property type="evidence" value="ECO:0007669"/>
    <property type="project" value="TreeGrafter"/>
</dbReference>